<evidence type="ECO:0000256" key="3">
    <source>
        <dbReference type="SAM" id="Phobius"/>
    </source>
</evidence>
<dbReference type="PANTHER" id="PTHR19444">
    <property type="entry name" value="UNC-93 RELATED"/>
    <property type="match status" value="1"/>
</dbReference>
<comment type="similarity">
    <text evidence="1">Belongs to the unc-93 family.</text>
</comment>
<name>A0A6H5G7X8_9HEMI</name>
<dbReference type="GO" id="GO:0015459">
    <property type="term" value="F:potassium channel regulator activity"/>
    <property type="evidence" value="ECO:0007669"/>
    <property type="project" value="TreeGrafter"/>
</dbReference>
<sequence length="345" mass="39486">MTRPVKAIQTSNKAVGSSETSREFECENVGRASKELSNRWRGHRLKARSTSSPIFWYAKHLRTFPTPSKSGNDVTLASSDWRSRGHEGLTRRNPGQKSHTPAQFANLRGRHSRTDAMGSNRHFWYCLGSDKLEKCILMMRQLMRRILPVFIRVAQMTAMARVGSAIRDWEELLQDVNLRPSRDQGPPSWEEECEIALKPVLLPWRENCAMPSGKPLVDKTFNSAFTVHRDRFISGLYGTLFRRNKEAAFSNYRLWESAGFVVAYAYSTHLCARMKLYVMFFVLSVGFLGYCTVEILHKRKKLRMKKQAEIAAKAQESKIVSAPPPVEETDDEKDDIDDEVVVTHL</sequence>
<dbReference type="Proteomes" id="UP000479000">
    <property type="component" value="Unassembled WGS sequence"/>
</dbReference>
<dbReference type="InterPro" id="IPR051951">
    <property type="entry name" value="UNC-93_regulatory"/>
</dbReference>
<gene>
    <name evidence="4" type="ORF">NTEN_LOCUS4925</name>
</gene>
<protein>
    <submittedName>
        <fullName evidence="4">Uncharacterized protein</fullName>
    </submittedName>
</protein>
<feature type="compositionally biased region" description="Polar residues" evidence="2">
    <location>
        <begin position="93"/>
        <end position="102"/>
    </location>
</feature>
<evidence type="ECO:0000313" key="5">
    <source>
        <dbReference type="Proteomes" id="UP000479000"/>
    </source>
</evidence>
<keyword evidence="3" id="KW-0812">Transmembrane</keyword>
<feature type="compositionally biased region" description="Polar residues" evidence="2">
    <location>
        <begin position="68"/>
        <end position="80"/>
    </location>
</feature>
<evidence type="ECO:0000256" key="2">
    <source>
        <dbReference type="SAM" id="MobiDB-lite"/>
    </source>
</evidence>
<dbReference type="PANTHER" id="PTHR19444:SF13">
    <property type="entry name" value="PROTEIN UNC-93 HOMOLOG A"/>
    <property type="match status" value="1"/>
</dbReference>
<keyword evidence="3" id="KW-0472">Membrane</keyword>
<reference evidence="4 5" key="1">
    <citation type="submission" date="2020-02" db="EMBL/GenBank/DDBJ databases">
        <authorList>
            <person name="Ferguson B K."/>
        </authorList>
    </citation>
    <scope>NUCLEOTIDE SEQUENCE [LARGE SCALE GENOMIC DNA]</scope>
</reference>
<dbReference type="GO" id="GO:0055120">
    <property type="term" value="C:striated muscle dense body"/>
    <property type="evidence" value="ECO:0007669"/>
    <property type="project" value="TreeGrafter"/>
</dbReference>
<evidence type="ECO:0000256" key="1">
    <source>
        <dbReference type="ARBA" id="ARBA00009172"/>
    </source>
</evidence>
<dbReference type="GO" id="GO:0006937">
    <property type="term" value="P:regulation of muscle contraction"/>
    <property type="evidence" value="ECO:0007669"/>
    <property type="project" value="TreeGrafter"/>
</dbReference>
<dbReference type="GO" id="GO:0043266">
    <property type="term" value="P:regulation of potassium ion transport"/>
    <property type="evidence" value="ECO:0007669"/>
    <property type="project" value="TreeGrafter"/>
</dbReference>
<accession>A0A6H5G7X8</accession>
<dbReference type="EMBL" id="CADCXU010007289">
    <property type="protein sequence ID" value="CAA9998642.1"/>
    <property type="molecule type" value="Genomic_DNA"/>
</dbReference>
<dbReference type="GO" id="GO:0005886">
    <property type="term" value="C:plasma membrane"/>
    <property type="evidence" value="ECO:0007669"/>
    <property type="project" value="TreeGrafter"/>
</dbReference>
<dbReference type="AlphaFoldDB" id="A0A6H5G7X8"/>
<keyword evidence="5" id="KW-1185">Reference proteome</keyword>
<organism evidence="4 5">
    <name type="scientific">Nesidiocoris tenuis</name>
    <dbReference type="NCBI Taxonomy" id="355587"/>
    <lineage>
        <taxon>Eukaryota</taxon>
        <taxon>Metazoa</taxon>
        <taxon>Ecdysozoa</taxon>
        <taxon>Arthropoda</taxon>
        <taxon>Hexapoda</taxon>
        <taxon>Insecta</taxon>
        <taxon>Pterygota</taxon>
        <taxon>Neoptera</taxon>
        <taxon>Paraneoptera</taxon>
        <taxon>Hemiptera</taxon>
        <taxon>Heteroptera</taxon>
        <taxon>Panheteroptera</taxon>
        <taxon>Cimicomorpha</taxon>
        <taxon>Miridae</taxon>
        <taxon>Dicyphina</taxon>
        <taxon>Nesidiocoris</taxon>
    </lineage>
</organism>
<feature type="region of interest" description="Disordered" evidence="2">
    <location>
        <begin position="68"/>
        <end position="102"/>
    </location>
</feature>
<feature type="region of interest" description="Disordered" evidence="2">
    <location>
        <begin position="313"/>
        <end position="337"/>
    </location>
</feature>
<proteinExistence type="inferred from homology"/>
<dbReference type="OrthoDB" id="78663at2759"/>
<feature type="transmembrane region" description="Helical" evidence="3">
    <location>
        <begin position="276"/>
        <end position="296"/>
    </location>
</feature>
<feature type="compositionally biased region" description="Basic and acidic residues" evidence="2">
    <location>
        <begin position="81"/>
        <end position="90"/>
    </location>
</feature>
<keyword evidence="3" id="KW-1133">Transmembrane helix</keyword>
<evidence type="ECO:0000313" key="4">
    <source>
        <dbReference type="EMBL" id="CAA9998642.1"/>
    </source>
</evidence>
<feature type="compositionally biased region" description="Acidic residues" evidence="2">
    <location>
        <begin position="327"/>
        <end position="337"/>
    </location>
</feature>